<gene>
    <name evidence="1" type="ORF">VII00023_20587</name>
</gene>
<keyword evidence="2" id="KW-1185">Reference proteome</keyword>
<dbReference type="InterPro" id="IPR054044">
    <property type="entry name" value="PFIN"/>
</dbReference>
<dbReference type="AlphaFoldDB" id="F9S7T0"/>
<name>F9S7T0_9VIBR</name>
<protein>
    <submittedName>
        <fullName evidence="1">Uncharacterized protein</fullName>
    </submittedName>
</protein>
<accession>F9S7T0</accession>
<dbReference type="CDD" id="cd16389">
    <property type="entry name" value="FIN"/>
    <property type="match status" value="1"/>
</dbReference>
<dbReference type="Pfam" id="PF22162">
    <property type="entry name" value="PFIN"/>
    <property type="match status" value="1"/>
</dbReference>
<evidence type="ECO:0000313" key="1">
    <source>
        <dbReference type="EMBL" id="EGU30980.1"/>
    </source>
</evidence>
<comment type="caution">
    <text evidence="1">The sequence shown here is derived from an EMBL/GenBank/DDBJ whole genome shotgun (WGS) entry which is preliminary data.</text>
</comment>
<evidence type="ECO:0000313" key="2">
    <source>
        <dbReference type="Proteomes" id="UP000004605"/>
    </source>
</evidence>
<proteinExistence type="predicted"/>
<sequence>MNKRIYNAPLYEKVVIMKIEQRKCHGYDYAVFHIPINDGMVYMKQRLQPSDEDCYFVIFVDRYRFESVWFKGGSGVAPELARGNEKAWRKDYKFHHAERGFSHGIENPVPLAVMQANYDYPRVGFTDGITRTVWLLANGAKNFPLFAFNKKTAEYLYKYIGIKGSKVFSNNELITYLNDGLWRK</sequence>
<organism evidence="1 2">
    <name type="scientific">Vibrio ichthyoenteri ATCC 700023</name>
    <dbReference type="NCBI Taxonomy" id="870968"/>
    <lineage>
        <taxon>Bacteria</taxon>
        <taxon>Pseudomonadati</taxon>
        <taxon>Pseudomonadota</taxon>
        <taxon>Gammaproteobacteria</taxon>
        <taxon>Vibrionales</taxon>
        <taxon>Vibrionaceae</taxon>
        <taxon>Vibrio</taxon>
    </lineage>
</organism>
<dbReference type="Proteomes" id="UP000004605">
    <property type="component" value="Unassembled WGS sequence"/>
</dbReference>
<dbReference type="EMBL" id="AFWF01000303">
    <property type="protein sequence ID" value="EGU30980.1"/>
    <property type="molecule type" value="Genomic_DNA"/>
</dbReference>
<dbReference type="InterPro" id="IPR035615">
    <property type="entry name" value="FiwA/Osa"/>
</dbReference>
<reference evidence="1 2" key="1">
    <citation type="journal article" date="2012" name="Int. J. Syst. Evol. Microbiol.">
        <title>Vibrio caribbeanicus sp. nov., isolated from the marine sponge Scleritoderma cyanea.</title>
        <authorList>
            <person name="Hoffmann M."/>
            <person name="Monday S.R."/>
            <person name="Allard M.W."/>
            <person name="Strain E.A."/>
            <person name="Whittaker P."/>
            <person name="Naum M."/>
            <person name="McCarthy P.J."/>
            <person name="Lopez J.V."/>
            <person name="Fischer M."/>
            <person name="Brown E.W."/>
        </authorList>
    </citation>
    <scope>NUCLEOTIDE SEQUENCE [LARGE SCALE GENOMIC DNA]</scope>
    <source>
        <strain evidence="1 2">ATCC 700023</strain>
    </source>
</reference>